<dbReference type="AlphaFoldDB" id="A0A9Q3Z974"/>
<comment type="caution">
    <text evidence="2">The sequence shown here is derived from an EMBL/GenBank/DDBJ whole genome shotgun (WGS) entry which is preliminary data.</text>
</comment>
<keyword evidence="1" id="KW-0732">Signal</keyword>
<keyword evidence="3" id="KW-1185">Reference proteome</keyword>
<evidence type="ECO:0000256" key="1">
    <source>
        <dbReference type="SAM" id="SignalP"/>
    </source>
</evidence>
<organism evidence="2 3">
    <name type="scientific">Streptomyces guryensis</name>
    <dbReference type="NCBI Taxonomy" id="2886947"/>
    <lineage>
        <taxon>Bacteria</taxon>
        <taxon>Bacillati</taxon>
        <taxon>Actinomycetota</taxon>
        <taxon>Actinomycetes</taxon>
        <taxon>Kitasatosporales</taxon>
        <taxon>Streptomycetaceae</taxon>
        <taxon>Streptomyces</taxon>
    </lineage>
</organism>
<dbReference type="EMBL" id="JAJSBI010000035">
    <property type="protein sequence ID" value="MCD9880031.1"/>
    <property type="molecule type" value="Genomic_DNA"/>
</dbReference>
<dbReference type="RefSeq" id="WP_232654975.1">
    <property type="nucleotide sequence ID" value="NZ_JAJSBI010000035.1"/>
</dbReference>
<name>A0A9Q3Z974_9ACTN</name>
<feature type="chain" id="PRO_5040249777" description="SH3 domain-containing protein" evidence="1">
    <location>
        <begin position="38"/>
        <end position="142"/>
    </location>
</feature>
<dbReference type="Proteomes" id="UP001108029">
    <property type="component" value="Unassembled WGS sequence"/>
</dbReference>
<evidence type="ECO:0008006" key="4">
    <source>
        <dbReference type="Google" id="ProtNLM"/>
    </source>
</evidence>
<feature type="signal peptide" evidence="1">
    <location>
        <begin position="1"/>
        <end position="37"/>
    </location>
</feature>
<gene>
    <name evidence="2" type="ORF">LJ657_42020</name>
</gene>
<evidence type="ECO:0000313" key="3">
    <source>
        <dbReference type="Proteomes" id="UP001108029"/>
    </source>
</evidence>
<proteinExistence type="predicted"/>
<reference evidence="2" key="1">
    <citation type="submission" date="2021-12" db="EMBL/GenBank/DDBJ databases">
        <authorList>
            <person name="Lee J.-H."/>
            <person name="Kim S.-B."/>
        </authorList>
    </citation>
    <scope>NUCLEOTIDE SEQUENCE</scope>
    <source>
        <strain evidence="2">NR30</strain>
    </source>
</reference>
<protein>
    <recommendedName>
        <fullName evidence="4">SH3 domain-containing protein</fullName>
    </recommendedName>
</protein>
<accession>A0A9Q3Z974</accession>
<evidence type="ECO:0000313" key="2">
    <source>
        <dbReference type="EMBL" id="MCD9880031.1"/>
    </source>
</evidence>
<sequence length="142" mass="14545">MLTSRPTDSRLGSAIAAGAAAVLLAGAGLLTAAPAQADPRPCPGAGPGDPARCAQVIGIDAGSSLVMRTAPRYGAAPVARFGNGQWLELDCWTTGDPDADADGHGYRYWMQVSTGSVNGFVNDWYLDSGGPGVWKAQIPRCA</sequence>